<keyword evidence="1" id="KW-0472">Membrane</keyword>
<dbReference type="PANTHER" id="PTHR31748">
    <property type="entry name" value="SERPENTINE RECEPTOR, CLASS V"/>
    <property type="match status" value="1"/>
</dbReference>
<dbReference type="InterPro" id="IPR019426">
    <property type="entry name" value="7TM_GPCR_serpentine_rcpt_Srv"/>
</dbReference>
<dbReference type="Proteomes" id="UP000035680">
    <property type="component" value="Unassembled WGS sequence"/>
</dbReference>
<dbReference type="AlphaFoldDB" id="A0A0K0F0J4"/>
<reference evidence="3" key="2">
    <citation type="submission" date="2015-08" db="UniProtKB">
        <authorList>
            <consortium name="WormBaseParasite"/>
        </authorList>
    </citation>
    <scope>IDENTIFICATION</scope>
</reference>
<sequence length="302" mass="35100">MIPTIYIFQLIYSIPSIIFYVIFIFKLGYQIFFIPKSYFNNEYYPIIFYKGINDIVLLCNVYTTLLPPRWGILNNFYLDNQYLAIICYFITGVCYTISFFISSLLSFNIYIALCHPFNYSKWFKKRNVFIFLISIFIIGCLFGGVTVNAHPYYQKLQGFFGLSISFSKRRIGFSVLLYTLLIILPLALISLILNIFAIKKFTQQIHANNINSRKKNELILYGIFSLILSLLCSGCFIARSVNFLTSKKITVEIMAERVTPFIFDAQTLGLFGLNLFISQPLRKMMFGMVRIKSKPRIYPTPP</sequence>
<feature type="transmembrane region" description="Helical" evidence="1">
    <location>
        <begin position="83"/>
        <end position="107"/>
    </location>
</feature>
<feature type="transmembrane region" description="Helical" evidence="1">
    <location>
        <begin position="173"/>
        <end position="197"/>
    </location>
</feature>
<keyword evidence="2" id="KW-1185">Reference proteome</keyword>
<dbReference type="WBParaSite" id="SVE_0230800.1">
    <property type="protein sequence ID" value="SVE_0230800.1"/>
    <property type="gene ID" value="SVE_0230800"/>
</dbReference>
<name>A0A0K0F0J4_STRVS</name>
<evidence type="ECO:0000313" key="2">
    <source>
        <dbReference type="Proteomes" id="UP000035680"/>
    </source>
</evidence>
<organism evidence="2 3">
    <name type="scientific">Strongyloides venezuelensis</name>
    <name type="common">Threadworm</name>
    <dbReference type="NCBI Taxonomy" id="75913"/>
    <lineage>
        <taxon>Eukaryota</taxon>
        <taxon>Metazoa</taxon>
        <taxon>Ecdysozoa</taxon>
        <taxon>Nematoda</taxon>
        <taxon>Chromadorea</taxon>
        <taxon>Rhabditida</taxon>
        <taxon>Tylenchina</taxon>
        <taxon>Panagrolaimomorpha</taxon>
        <taxon>Strongyloidoidea</taxon>
        <taxon>Strongyloididae</taxon>
        <taxon>Strongyloides</taxon>
    </lineage>
</organism>
<proteinExistence type="predicted"/>
<protein>
    <submittedName>
        <fullName evidence="3">Serpentine receptor class gamma</fullName>
    </submittedName>
</protein>
<feature type="transmembrane region" description="Helical" evidence="1">
    <location>
        <begin position="128"/>
        <end position="153"/>
    </location>
</feature>
<accession>A0A0K0F0J4</accession>
<dbReference type="Pfam" id="PF10323">
    <property type="entry name" value="7TM_GPCR_Srv"/>
    <property type="match status" value="1"/>
</dbReference>
<evidence type="ECO:0000256" key="1">
    <source>
        <dbReference type="SAM" id="Phobius"/>
    </source>
</evidence>
<feature type="transmembrane region" description="Helical" evidence="1">
    <location>
        <begin position="261"/>
        <end position="278"/>
    </location>
</feature>
<feature type="transmembrane region" description="Helical" evidence="1">
    <location>
        <begin position="218"/>
        <end position="241"/>
    </location>
</feature>
<reference evidence="2" key="1">
    <citation type="submission" date="2014-07" db="EMBL/GenBank/DDBJ databases">
        <authorList>
            <person name="Martin A.A"/>
            <person name="De Silva N."/>
        </authorList>
    </citation>
    <scope>NUCLEOTIDE SEQUENCE</scope>
</reference>
<dbReference type="SUPFAM" id="SSF81321">
    <property type="entry name" value="Family A G protein-coupled receptor-like"/>
    <property type="match status" value="1"/>
</dbReference>
<dbReference type="PANTHER" id="PTHR31748:SF1">
    <property type="entry name" value="SERPENTINE RECEPTOR, CLASS V"/>
    <property type="match status" value="1"/>
</dbReference>
<dbReference type="Gene3D" id="1.20.1070.10">
    <property type="entry name" value="Rhodopsin 7-helix transmembrane proteins"/>
    <property type="match status" value="1"/>
</dbReference>
<keyword evidence="1" id="KW-0812">Transmembrane</keyword>
<keyword evidence="1" id="KW-1133">Transmembrane helix</keyword>
<evidence type="ECO:0000313" key="3">
    <source>
        <dbReference type="WBParaSite" id="SVE_0230800.1"/>
    </source>
</evidence>
<feature type="transmembrane region" description="Helical" evidence="1">
    <location>
        <begin position="6"/>
        <end position="25"/>
    </location>
</feature>